<proteinExistence type="predicted"/>
<accession>A0A0A8YIJ1</accession>
<organism evidence="2">
    <name type="scientific">Arundo donax</name>
    <name type="common">Giant reed</name>
    <name type="synonym">Donax arundinaceus</name>
    <dbReference type="NCBI Taxonomy" id="35708"/>
    <lineage>
        <taxon>Eukaryota</taxon>
        <taxon>Viridiplantae</taxon>
        <taxon>Streptophyta</taxon>
        <taxon>Embryophyta</taxon>
        <taxon>Tracheophyta</taxon>
        <taxon>Spermatophyta</taxon>
        <taxon>Magnoliopsida</taxon>
        <taxon>Liliopsida</taxon>
        <taxon>Poales</taxon>
        <taxon>Poaceae</taxon>
        <taxon>PACMAD clade</taxon>
        <taxon>Arundinoideae</taxon>
        <taxon>Arundineae</taxon>
        <taxon>Arundo</taxon>
    </lineage>
</organism>
<reference evidence="2" key="2">
    <citation type="journal article" date="2015" name="Data Brief">
        <title>Shoot transcriptome of the giant reed, Arundo donax.</title>
        <authorList>
            <person name="Barrero R.A."/>
            <person name="Guerrero F.D."/>
            <person name="Moolhuijzen P."/>
            <person name="Goolsby J.A."/>
            <person name="Tidwell J."/>
            <person name="Bellgard S.E."/>
            <person name="Bellgard M.I."/>
        </authorList>
    </citation>
    <scope>NUCLEOTIDE SEQUENCE</scope>
    <source>
        <tissue evidence="2">Shoot tissue taken approximately 20 cm above the soil surface</tissue>
    </source>
</reference>
<sequence length="122" mass="13719">MSIPLEATVTVRHKEGSRDFHGRFYAHMEYMGEDEVLLLDSKDSKVTIMSDGCILLSRRVVLVEERDELTLGVKAWPTCRDGNKDAVEGRATFHAKIHSRSDGSFDLGFCKMDISVAWSVLV</sequence>
<reference evidence="2" key="1">
    <citation type="submission" date="2014-09" db="EMBL/GenBank/DDBJ databases">
        <authorList>
            <person name="Magalhaes I.L.F."/>
            <person name="Oliveira U."/>
            <person name="Santos F.R."/>
            <person name="Vidigal T.H.D.A."/>
            <person name="Brescovit A.D."/>
            <person name="Santos A.J."/>
        </authorList>
    </citation>
    <scope>NUCLEOTIDE SEQUENCE</scope>
    <source>
        <tissue evidence="2">Shoot tissue taken approximately 20 cm above the soil surface</tissue>
    </source>
</reference>
<dbReference type="PANTHER" id="PTHR33065:SF88">
    <property type="entry name" value="OS11G0104220 PROTEIN"/>
    <property type="match status" value="1"/>
</dbReference>
<dbReference type="EMBL" id="GBRH01271596">
    <property type="protein sequence ID" value="JAD26299.1"/>
    <property type="molecule type" value="Transcribed_RNA"/>
</dbReference>
<evidence type="ECO:0000313" key="2">
    <source>
        <dbReference type="EMBL" id="JAD26299.1"/>
    </source>
</evidence>
<protein>
    <recommendedName>
        <fullName evidence="1">DUF6598 domain-containing protein</fullName>
    </recommendedName>
</protein>
<dbReference type="Pfam" id="PF20241">
    <property type="entry name" value="DUF6598"/>
    <property type="match status" value="1"/>
</dbReference>
<dbReference type="PANTHER" id="PTHR33065">
    <property type="entry name" value="OS07G0486400 PROTEIN"/>
    <property type="match status" value="1"/>
</dbReference>
<name>A0A0A8YIJ1_ARUDO</name>
<dbReference type="AlphaFoldDB" id="A0A0A8YIJ1"/>
<evidence type="ECO:0000259" key="1">
    <source>
        <dbReference type="Pfam" id="PF20241"/>
    </source>
</evidence>
<feature type="domain" description="DUF6598" evidence="1">
    <location>
        <begin position="2"/>
        <end position="116"/>
    </location>
</feature>
<dbReference type="InterPro" id="IPR046533">
    <property type="entry name" value="DUF6598"/>
</dbReference>